<evidence type="ECO:0000256" key="5">
    <source>
        <dbReference type="ARBA" id="ARBA00023136"/>
    </source>
</evidence>
<keyword evidence="6 7" id="KW-0131">Cell cycle</keyword>
<accession>A0A4R2P4T0</accession>
<keyword evidence="2 7" id="KW-0132">Cell division</keyword>
<gene>
    <name evidence="7" type="primary">ftsL</name>
    <name evidence="9" type="ORF">EV207_1126</name>
</gene>
<dbReference type="GO" id="GO:0043093">
    <property type="term" value="P:FtsZ-dependent cytokinesis"/>
    <property type="evidence" value="ECO:0007669"/>
    <property type="project" value="UniProtKB-UniRule"/>
</dbReference>
<comment type="subcellular location">
    <subcellularLocation>
        <location evidence="7">Cell membrane</location>
        <topology evidence="7">Single-pass type II membrane protein</topology>
    </subcellularLocation>
    <text evidence="7">Localizes to the division septum where it forms a ring structure.</text>
</comment>
<dbReference type="EMBL" id="SLXK01000012">
    <property type="protein sequence ID" value="TCP29084.1"/>
    <property type="molecule type" value="Genomic_DNA"/>
</dbReference>
<comment type="caution">
    <text evidence="9">The sequence shown here is derived from an EMBL/GenBank/DDBJ whole genome shotgun (WGS) entry which is preliminary data.</text>
</comment>
<evidence type="ECO:0000313" key="10">
    <source>
        <dbReference type="Proteomes" id="UP000295416"/>
    </source>
</evidence>
<evidence type="ECO:0000256" key="2">
    <source>
        <dbReference type="ARBA" id="ARBA00022618"/>
    </source>
</evidence>
<dbReference type="RefSeq" id="WP_132745983.1">
    <property type="nucleotide sequence ID" value="NZ_SLXK01000012.1"/>
</dbReference>
<proteinExistence type="inferred from homology"/>
<evidence type="ECO:0000256" key="4">
    <source>
        <dbReference type="ARBA" id="ARBA00022989"/>
    </source>
</evidence>
<dbReference type="HAMAP" id="MF_00910">
    <property type="entry name" value="FtsL"/>
    <property type="match status" value="1"/>
</dbReference>
<dbReference type="InterPro" id="IPR011922">
    <property type="entry name" value="Cell_div_FtsL"/>
</dbReference>
<keyword evidence="10" id="KW-1185">Reference proteome</keyword>
<keyword evidence="4 7" id="KW-1133">Transmembrane helix</keyword>
<protein>
    <recommendedName>
        <fullName evidence="7 8">Cell division protein FtsL</fullName>
    </recommendedName>
</protein>
<dbReference type="AlphaFoldDB" id="A0A4R2P4T0"/>
<comment type="function">
    <text evidence="7">Essential cell division protein.</text>
</comment>
<keyword evidence="5 7" id="KW-0472">Membrane</keyword>
<comment type="similarity">
    <text evidence="7">Belongs to the FtsL family.</text>
</comment>
<keyword evidence="3 7" id="KW-0812">Transmembrane</keyword>
<dbReference type="OrthoDB" id="2989137at2"/>
<name>A0A4R2P4T0_9BACL</name>
<dbReference type="Pfam" id="PF04977">
    <property type="entry name" value="DivIC"/>
    <property type="match status" value="1"/>
</dbReference>
<evidence type="ECO:0000256" key="7">
    <source>
        <dbReference type="HAMAP-Rule" id="MF_00910"/>
    </source>
</evidence>
<evidence type="ECO:0000256" key="1">
    <source>
        <dbReference type="ARBA" id="ARBA00022475"/>
    </source>
</evidence>
<reference evidence="9 10" key="1">
    <citation type="submission" date="2019-03" db="EMBL/GenBank/DDBJ databases">
        <title>Genomic Encyclopedia of Type Strains, Phase IV (KMG-IV): sequencing the most valuable type-strain genomes for metagenomic binning, comparative biology and taxonomic classification.</title>
        <authorList>
            <person name="Goeker M."/>
        </authorList>
    </citation>
    <scope>NUCLEOTIDE SEQUENCE [LARGE SCALE GENOMIC DNA]</scope>
    <source>
        <strain evidence="9 10">DSM 19377</strain>
    </source>
</reference>
<sequence>MNQTARHLTEGEQVVTRRHYQQETPVLPKRTVTKGEKLLWSIGALVVMVLAILIVSNQAKLFSASSDISGLENKLDTQSKVNHQLKVEVTELAAPERIIQYAKDKLGLKLDVKNVKVLP</sequence>
<dbReference type="GO" id="GO:0032153">
    <property type="term" value="C:cell division site"/>
    <property type="evidence" value="ECO:0007669"/>
    <property type="project" value="UniProtKB-UniRule"/>
</dbReference>
<dbReference type="Proteomes" id="UP000295416">
    <property type="component" value="Unassembled WGS sequence"/>
</dbReference>
<feature type="transmembrane region" description="Helical" evidence="7">
    <location>
        <begin position="38"/>
        <end position="56"/>
    </location>
</feature>
<dbReference type="InterPro" id="IPR007060">
    <property type="entry name" value="FtsL/DivIC"/>
</dbReference>
<evidence type="ECO:0000256" key="3">
    <source>
        <dbReference type="ARBA" id="ARBA00022692"/>
    </source>
</evidence>
<keyword evidence="1 7" id="KW-1003">Cell membrane</keyword>
<evidence type="ECO:0000256" key="8">
    <source>
        <dbReference type="NCBIfam" id="TIGR02209"/>
    </source>
</evidence>
<evidence type="ECO:0000256" key="6">
    <source>
        <dbReference type="ARBA" id="ARBA00023306"/>
    </source>
</evidence>
<evidence type="ECO:0000313" key="9">
    <source>
        <dbReference type="EMBL" id="TCP29084.1"/>
    </source>
</evidence>
<dbReference type="GO" id="GO:0005886">
    <property type="term" value="C:plasma membrane"/>
    <property type="evidence" value="ECO:0007669"/>
    <property type="project" value="UniProtKB-SubCell"/>
</dbReference>
<dbReference type="NCBIfam" id="TIGR02209">
    <property type="entry name" value="ftsL_broad"/>
    <property type="match status" value="1"/>
</dbReference>
<organism evidence="9 10">
    <name type="scientific">Scopulibacillus darangshiensis</name>
    <dbReference type="NCBI Taxonomy" id="442528"/>
    <lineage>
        <taxon>Bacteria</taxon>
        <taxon>Bacillati</taxon>
        <taxon>Bacillota</taxon>
        <taxon>Bacilli</taxon>
        <taxon>Bacillales</taxon>
        <taxon>Sporolactobacillaceae</taxon>
        <taxon>Scopulibacillus</taxon>
    </lineage>
</organism>